<protein>
    <recommendedName>
        <fullName evidence="9">ATP-dependent DNA helicase</fullName>
        <ecNumber evidence="9">5.6.2.3</ecNumber>
    </recommendedName>
</protein>
<gene>
    <name evidence="11" type="ORF">RDB_LOCUS4832</name>
</gene>
<feature type="non-terminal residue" evidence="11">
    <location>
        <position position="1"/>
    </location>
</feature>
<keyword evidence="5 9" id="KW-0067">ATP-binding</keyword>
<keyword evidence="6" id="KW-0238">DNA-binding</keyword>
<evidence type="ECO:0000256" key="6">
    <source>
        <dbReference type="ARBA" id="ARBA00023125"/>
    </source>
</evidence>
<comment type="similarity">
    <text evidence="9">Belongs to the helicase family.</text>
</comment>
<evidence type="ECO:0000256" key="3">
    <source>
        <dbReference type="ARBA" id="ARBA00022801"/>
    </source>
</evidence>
<accession>A0A8H2ZVG4</accession>
<proteinExistence type="inferred from homology"/>
<dbReference type="GO" id="GO:0005524">
    <property type="term" value="F:ATP binding"/>
    <property type="evidence" value="ECO:0007669"/>
    <property type="project" value="UniProtKB-KW"/>
</dbReference>
<dbReference type="PANTHER" id="PTHR47642">
    <property type="entry name" value="ATP-DEPENDENT DNA HELICASE"/>
    <property type="match status" value="1"/>
</dbReference>
<comment type="catalytic activity">
    <reaction evidence="9">
        <text>ATP + H2O = ADP + phosphate + H(+)</text>
        <dbReference type="Rhea" id="RHEA:13065"/>
        <dbReference type="ChEBI" id="CHEBI:15377"/>
        <dbReference type="ChEBI" id="CHEBI:15378"/>
        <dbReference type="ChEBI" id="CHEBI:30616"/>
        <dbReference type="ChEBI" id="CHEBI:43474"/>
        <dbReference type="ChEBI" id="CHEBI:456216"/>
        <dbReference type="EC" id="5.6.2.3"/>
    </reaction>
</comment>
<reference evidence="11" key="1">
    <citation type="submission" date="2021-01" db="EMBL/GenBank/DDBJ databases">
        <authorList>
            <person name="Kaushik A."/>
        </authorList>
    </citation>
    <scope>NUCLEOTIDE SEQUENCE</scope>
    <source>
        <strain evidence="11">AG2-2IIIB</strain>
    </source>
</reference>
<dbReference type="PANTHER" id="PTHR47642:SF5">
    <property type="entry name" value="ATP-DEPENDENT DNA HELICASE"/>
    <property type="match status" value="1"/>
</dbReference>
<comment type="caution">
    <text evidence="11">The sequence shown here is derived from an EMBL/GenBank/DDBJ whole genome shotgun (WGS) entry which is preliminary data.</text>
</comment>
<keyword evidence="7 9" id="KW-0234">DNA repair</keyword>
<keyword evidence="1 9" id="KW-0547">Nucleotide-binding</keyword>
<sequence length="458" mass="51064">FNTPQASDVTSLLQRNLASLKKATTKKITARKEAIYQDGRRIILSEEQKFLLNKAINDKSNLFFTGSAGTGKSVLLREVIQQLRGIVSDPTRLQVTASTGIAALNIGGITLHSFAGIMPGDLPFKDLLARIRGTRSTYHRWLKTEILVIDEISMLVVSGDFFQLPPVPEEHEINTGLDPLFAFEANCWKTSFPQAYKLTQVFRQDDTAFIRLLNELRLGITTDNTRDILNGLSRPIKCNDGILPTEIYPHRHSAQQANLYHLSRLNTRQHTYYSIDKPGTDRHGYPVRISDAEAMLEKRAPKILALQVGAQVMCTQNISDSNLVNGSVGRVINFTTPEQALEKGYPIAGAAITISDDGTPQRPSIQRQFRAQLWPLVKFVNSGEILMPPVDFTLDNGVGGVRARRRQLSFLSSYIRSLADEFIQIHRAQGQTIDRLSVNLAKTFAPGQGITFKRVSTH</sequence>
<evidence type="ECO:0000256" key="2">
    <source>
        <dbReference type="ARBA" id="ARBA00022763"/>
    </source>
</evidence>
<dbReference type="GO" id="GO:0006281">
    <property type="term" value="P:DNA repair"/>
    <property type="evidence" value="ECO:0007669"/>
    <property type="project" value="UniProtKB-KW"/>
</dbReference>
<name>A0A8H2ZVG4_9AGAM</name>
<dbReference type="SMART" id="SM00382">
    <property type="entry name" value="AAA"/>
    <property type="match status" value="1"/>
</dbReference>
<evidence type="ECO:0000256" key="8">
    <source>
        <dbReference type="ARBA" id="ARBA00023235"/>
    </source>
</evidence>
<keyword evidence="8" id="KW-0413">Isomerase</keyword>
<dbReference type="Pfam" id="PF21530">
    <property type="entry name" value="Pif1_2B_dom"/>
    <property type="match status" value="1"/>
</dbReference>
<comment type="cofactor">
    <cofactor evidence="9">
        <name>Mg(2+)</name>
        <dbReference type="ChEBI" id="CHEBI:18420"/>
    </cofactor>
</comment>
<evidence type="ECO:0000256" key="9">
    <source>
        <dbReference type="RuleBase" id="RU363044"/>
    </source>
</evidence>
<organism evidence="11 12">
    <name type="scientific">Rhizoctonia solani</name>
    <dbReference type="NCBI Taxonomy" id="456999"/>
    <lineage>
        <taxon>Eukaryota</taxon>
        <taxon>Fungi</taxon>
        <taxon>Dikarya</taxon>
        <taxon>Basidiomycota</taxon>
        <taxon>Agaricomycotina</taxon>
        <taxon>Agaricomycetes</taxon>
        <taxon>Cantharellales</taxon>
        <taxon>Ceratobasidiaceae</taxon>
        <taxon>Rhizoctonia</taxon>
    </lineage>
</organism>
<dbReference type="InterPro" id="IPR049163">
    <property type="entry name" value="Pif1-like_2B_dom"/>
</dbReference>
<keyword evidence="2 9" id="KW-0227">DNA damage</keyword>
<dbReference type="GO" id="GO:0043139">
    <property type="term" value="F:5'-3' DNA helicase activity"/>
    <property type="evidence" value="ECO:0007669"/>
    <property type="project" value="UniProtKB-EC"/>
</dbReference>
<dbReference type="GO" id="GO:0000723">
    <property type="term" value="P:telomere maintenance"/>
    <property type="evidence" value="ECO:0007669"/>
    <property type="project" value="InterPro"/>
</dbReference>
<dbReference type="AlphaFoldDB" id="A0A8H2ZVG4"/>
<dbReference type="InterPro" id="IPR027417">
    <property type="entry name" value="P-loop_NTPase"/>
</dbReference>
<feature type="domain" description="AAA+ ATPase" evidence="10">
    <location>
        <begin position="58"/>
        <end position="338"/>
    </location>
</feature>
<keyword evidence="9" id="KW-0233">DNA recombination</keyword>
<evidence type="ECO:0000256" key="7">
    <source>
        <dbReference type="ARBA" id="ARBA00023204"/>
    </source>
</evidence>
<keyword evidence="3 9" id="KW-0378">Hydrolase</keyword>
<dbReference type="EC" id="5.6.2.3" evidence="9"/>
<dbReference type="Proteomes" id="UP000663843">
    <property type="component" value="Unassembled WGS sequence"/>
</dbReference>
<dbReference type="SUPFAM" id="SSF52540">
    <property type="entry name" value="P-loop containing nucleoside triphosphate hydrolases"/>
    <property type="match status" value="2"/>
</dbReference>
<dbReference type="InterPro" id="IPR051055">
    <property type="entry name" value="PIF1_helicase"/>
</dbReference>
<dbReference type="GO" id="GO:0006310">
    <property type="term" value="P:DNA recombination"/>
    <property type="evidence" value="ECO:0007669"/>
    <property type="project" value="UniProtKB-KW"/>
</dbReference>
<keyword evidence="4 9" id="KW-0347">Helicase</keyword>
<evidence type="ECO:0000256" key="5">
    <source>
        <dbReference type="ARBA" id="ARBA00022840"/>
    </source>
</evidence>
<dbReference type="Pfam" id="PF05970">
    <property type="entry name" value="PIF1"/>
    <property type="match status" value="1"/>
</dbReference>
<dbReference type="InterPro" id="IPR003593">
    <property type="entry name" value="AAA+_ATPase"/>
</dbReference>
<dbReference type="Gene3D" id="3.40.50.300">
    <property type="entry name" value="P-loop containing nucleotide triphosphate hydrolases"/>
    <property type="match status" value="1"/>
</dbReference>
<evidence type="ECO:0000256" key="1">
    <source>
        <dbReference type="ARBA" id="ARBA00022741"/>
    </source>
</evidence>
<evidence type="ECO:0000313" key="12">
    <source>
        <dbReference type="Proteomes" id="UP000663843"/>
    </source>
</evidence>
<dbReference type="EMBL" id="CAJMWT010000568">
    <property type="protein sequence ID" value="CAE6345984.1"/>
    <property type="molecule type" value="Genomic_DNA"/>
</dbReference>
<dbReference type="InterPro" id="IPR010285">
    <property type="entry name" value="DNA_helicase_pif1-like_DEAD"/>
</dbReference>
<evidence type="ECO:0000259" key="10">
    <source>
        <dbReference type="SMART" id="SM00382"/>
    </source>
</evidence>
<dbReference type="GO" id="GO:0016787">
    <property type="term" value="F:hydrolase activity"/>
    <property type="evidence" value="ECO:0007669"/>
    <property type="project" value="UniProtKB-KW"/>
</dbReference>
<evidence type="ECO:0000313" key="11">
    <source>
        <dbReference type="EMBL" id="CAE6345984.1"/>
    </source>
</evidence>
<evidence type="ECO:0000256" key="4">
    <source>
        <dbReference type="ARBA" id="ARBA00022806"/>
    </source>
</evidence>